<keyword evidence="2" id="KW-1133">Transmembrane helix</keyword>
<organism evidence="3 4">
    <name type="scientific">Daphnia magna</name>
    <dbReference type="NCBI Taxonomy" id="35525"/>
    <lineage>
        <taxon>Eukaryota</taxon>
        <taxon>Metazoa</taxon>
        <taxon>Ecdysozoa</taxon>
        <taxon>Arthropoda</taxon>
        <taxon>Crustacea</taxon>
        <taxon>Branchiopoda</taxon>
        <taxon>Diplostraca</taxon>
        <taxon>Cladocera</taxon>
        <taxon>Anomopoda</taxon>
        <taxon>Daphniidae</taxon>
        <taxon>Daphnia</taxon>
    </lineage>
</organism>
<proteinExistence type="predicted"/>
<reference evidence="3 4" key="1">
    <citation type="submission" date="2016-03" db="EMBL/GenBank/DDBJ databases">
        <title>EvidentialGene: Evidence-directed Construction of Genes on Genomes.</title>
        <authorList>
            <person name="Gilbert D.G."/>
            <person name="Choi J.-H."/>
            <person name="Mockaitis K."/>
            <person name="Colbourne J."/>
            <person name="Pfrender M."/>
        </authorList>
    </citation>
    <scope>NUCLEOTIDE SEQUENCE [LARGE SCALE GENOMIC DNA]</scope>
    <source>
        <strain evidence="3 4">Xinb3</strain>
        <tissue evidence="3">Complete organism</tissue>
    </source>
</reference>
<keyword evidence="2" id="KW-0812">Transmembrane</keyword>
<gene>
    <name evidence="3" type="ORF">APZ42_012443</name>
</gene>
<evidence type="ECO:0000256" key="2">
    <source>
        <dbReference type="SAM" id="Phobius"/>
    </source>
</evidence>
<feature type="region of interest" description="Disordered" evidence="1">
    <location>
        <begin position="95"/>
        <end position="203"/>
    </location>
</feature>
<evidence type="ECO:0000313" key="4">
    <source>
        <dbReference type="Proteomes" id="UP000076858"/>
    </source>
</evidence>
<feature type="compositionally biased region" description="Basic and acidic residues" evidence="1">
    <location>
        <begin position="166"/>
        <end position="181"/>
    </location>
</feature>
<name>A0A0P5V295_9CRUS</name>
<evidence type="ECO:0000313" key="3">
    <source>
        <dbReference type="EMBL" id="KZS20788.1"/>
    </source>
</evidence>
<feature type="compositionally biased region" description="Polar residues" evidence="1">
    <location>
        <begin position="182"/>
        <end position="195"/>
    </location>
</feature>
<sequence length="267" mass="29952">MEVAHLTTDSNKIMYDPYVVLSNRSLESKLYHWLDQISINGSTEQPTTKSPSDNGGNTNLNESYKMAAQVAVGAAIIVALTILLALIWNSLKRRFPGTNNSATSSPTSRRYSSDSLDRLVEDRLRNRPPPYSPDHDKPPSYEESFHDSSSRPRSPASRRRDRRRAQREMHLAQRAPVHETNRYPTQPVAQRQESPVYSLPPQPIPEPLVSTAVRTVSYDNRAFSVDDEAHQPSAVDIPSISMVVYENEVSQGCQNPDSDEGVVMLHL</sequence>
<keyword evidence="2" id="KW-0472">Membrane</keyword>
<evidence type="ECO:0000256" key="1">
    <source>
        <dbReference type="SAM" id="MobiDB-lite"/>
    </source>
</evidence>
<dbReference type="Proteomes" id="UP000076858">
    <property type="component" value="Unassembled WGS sequence"/>
</dbReference>
<comment type="caution">
    <text evidence="3">The sequence shown here is derived from an EMBL/GenBank/DDBJ whole genome shotgun (WGS) entry which is preliminary data.</text>
</comment>
<feature type="compositionally biased region" description="Basic and acidic residues" evidence="1">
    <location>
        <begin position="133"/>
        <end position="150"/>
    </location>
</feature>
<dbReference type="AlphaFoldDB" id="A0A0P5V295"/>
<protein>
    <submittedName>
        <fullName evidence="3">Uncharacterized protein</fullName>
    </submittedName>
</protein>
<accession>A0A0P5V295</accession>
<feature type="transmembrane region" description="Helical" evidence="2">
    <location>
        <begin position="66"/>
        <end position="88"/>
    </location>
</feature>
<feature type="compositionally biased region" description="Low complexity" evidence="1">
    <location>
        <begin position="101"/>
        <end position="110"/>
    </location>
</feature>
<feature type="compositionally biased region" description="Basic residues" evidence="1">
    <location>
        <begin position="156"/>
        <end position="165"/>
    </location>
</feature>
<dbReference type="EMBL" id="LRGB01000115">
    <property type="protein sequence ID" value="KZS20788.1"/>
    <property type="molecule type" value="Genomic_DNA"/>
</dbReference>
<feature type="compositionally biased region" description="Basic and acidic residues" evidence="1">
    <location>
        <begin position="111"/>
        <end position="125"/>
    </location>
</feature>
<keyword evidence="4" id="KW-1185">Reference proteome</keyword>
<dbReference type="OrthoDB" id="6375859at2759"/>